<name>A0A8J4XCF8_CLAMG</name>
<evidence type="ECO:0000313" key="1">
    <source>
        <dbReference type="EMBL" id="KAF5895140.1"/>
    </source>
</evidence>
<organism evidence="1 2">
    <name type="scientific">Clarias magur</name>
    <name type="common">Asian catfish</name>
    <name type="synonym">Macropteronotus magur</name>
    <dbReference type="NCBI Taxonomy" id="1594786"/>
    <lineage>
        <taxon>Eukaryota</taxon>
        <taxon>Metazoa</taxon>
        <taxon>Chordata</taxon>
        <taxon>Craniata</taxon>
        <taxon>Vertebrata</taxon>
        <taxon>Euteleostomi</taxon>
        <taxon>Actinopterygii</taxon>
        <taxon>Neopterygii</taxon>
        <taxon>Teleostei</taxon>
        <taxon>Ostariophysi</taxon>
        <taxon>Siluriformes</taxon>
        <taxon>Clariidae</taxon>
        <taxon>Clarias</taxon>
    </lineage>
</organism>
<sequence>MGRVKRNGKLLWVLPPGSVFLLASSGHTDLRVSQERRGKLSGLIISVSSGSGLILGVLELCHSSVPDPGHRLHEDYLRPPRA</sequence>
<evidence type="ECO:0000313" key="2">
    <source>
        <dbReference type="Proteomes" id="UP000727407"/>
    </source>
</evidence>
<comment type="caution">
    <text evidence="1">The sequence shown here is derived from an EMBL/GenBank/DDBJ whole genome shotgun (WGS) entry which is preliminary data.</text>
</comment>
<protein>
    <submittedName>
        <fullName evidence="1">Putative mutator protein MutT4</fullName>
    </submittedName>
</protein>
<proteinExistence type="predicted"/>
<dbReference type="AlphaFoldDB" id="A0A8J4XCF8"/>
<dbReference type="Proteomes" id="UP000727407">
    <property type="component" value="Unassembled WGS sequence"/>
</dbReference>
<dbReference type="EMBL" id="QNUK01000338">
    <property type="protein sequence ID" value="KAF5895140.1"/>
    <property type="molecule type" value="Genomic_DNA"/>
</dbReference>
<accession>A0A8J4XCF8</accession>
<keyword evidence="2" id="KW-1185">Reference proteome</keyword>
<gene>
    <name evidence="1" type="primary">mutT4</name>
    <name evidence="1" type="ORF">DAT39_015146</name>
</gene>
<reference evidence="1" key="1">
    <citation type="submission" date="2020-07" db="EMBL/GenBank/DDBJ databases">
        <title>Clarias magur genome sequencing, assembly and annotation.</title>
        <authorList>
            <person name="Kushwaha B."/>
            <person name="Kumar R."/>
            <person name="Das P."/>
            <person name="Joshi C.G."/>
            <person name="Kumar D."/>
            <person name="Nagpure N.S."/>
            <person name="Pandey M."/>
            <person name="Agarwal S."/>
            <person name="Srivastava S."/>
            <person name="Singh M."/>
            <person name="Sahoo L."/>
            <person name="Jayasankar P."/>
            <person name="Meher P.K."/>
            <person name="Koringa P.G."/>
            <person name="Iquebal M.A."/>
            <person name="Das S.P."/>
            <person name="Bit A."/>
            <person name="Patnaik S."/>
            <person name="Patel N."/>
            <person name="Shah T.M."/>
            <person name="Hinsu A."/>
            <person name="Jena J.K."/>
        </authorList>
    </citation>
    <scope>NUCLEOTIDE SEQUENCE</scope>
    <source>
        <strain evidence="1">CIFAMagur01</strain>
        <tissue evidence="1">Testis</tissue>
    </source>
</reference>